<dbReference type="AlphaFoldDB" id="A0A914E0F3"/>
<evidence type="ECO:0000313" key="3">
    <source>
        <dbReference type="WBParaSite" id="ACRNAN_scaffold4944.g17449.t1"/>
    </source>
</evidence>
<dbReference type="WBParaSite" id="ACRNAN_scaffold4944.g17449.t1">
    <property type="protein sequence ID" value="ACRNAN_scaffold4944.g17449.t1"/>
    <property type="gene ID" value="ACRNAN_scaffold4944.g17449"/>
</dbReference>
<dbReference type="SUPFAM" id="SSF74650">
    <property type="entry name" value="Galactose mutarotase-like"/>
    <property type="match status" value="1"/>
</dbReference>
<dbReference type="InterPro" id="IPR011013">
    <property type="entry name" value="Gal_mutarotase_sf_dom"/>
</dbReference>
<name>A0A914E0F3_9BILA</name>
<sequence>MSKPATLDLGNLFPDFTVIQTQEMSLAANEVVGKITNTLVTLNPMEIKTYQITVQRSSQCFKNGNTCSKGGDCCSGLCFNLQCY</sequence>
<dbReference type="GO" id="GO:0005975">
    <property type="term" value="P:carbohydrate metabolic process"/>
    <property type="evidence" value="ECO:0007669"/>
    <property type="project" value="InterPro"/>
</dbReference>
<organism evidence="2 3">
    <name type="scientific">Acrobeloides nanus</name>
    <dbReference type="NCBI Taxonomy" id="290746"/>
    <lineage>
        <taxon>Eukaryota</taxon>
        <taxon>Metazoa</taxon>
        <taxon>Ecdysozoa</taxon>
        <taxon>Nematoda</taxon>
        <taxon>Chromadorea</taxon>
        <taxon>Rhabditida</taxon>
        <taxon>Tylenchina</taxon>
        <taxon>Cephalobomorpha</taxon>
        <taxon>Cephaloboidea</taxon>
        <taxon>Cephalobidae</taxon>
        <taxon>Acrobeloides</taxon>
    </lineage>
</organism>
<dbReference type="InterPro" id="IPR041147">
    <property type="entry name" value="GH38_C"/>
</dbReference>
<feature type="domain" description="Glycosyl hydrolases family 38 C-terminal" evidence="1">
    <location>
        <begin position="4"/>
        <end position="50"/>
    </location>
</feature>
<dbReference type="Pfam" id="PF17677">
    <property type="entry name" value="Glyco_hydro38C2"/>
    <property type="match status" value="1"/>
</dbReference>
<protein>
    <submittedName>
        <fullName evidence="3">UPF0506 domain-containing protein</fullName>
    </submittedName>
</protein>
<dbReference type="Proteomes" id="UP000887540">
    <property type="component" value="Unplaced"/>
</dbReference>
<evidence type="ECO:0000313" key="2">
    <source>
        <dbReference type="Proteomes" id="UP000887540"/>
    </source>
</evidence>
<keyword evidence="2" id="KW-1185">Reference proteome</keyword>
<dbReference type="GO" id="GO:0030246">
    <property type="term" value="F:carbohydrate binding"/>
    <property type="evidence" value="ECO:0007669"/>
    <property type="project" value="InterPro"/>
</dbReference>
<evidence type="ECO:0000259" key="1">
    <source>
        <dbReference type="Pfam" id="PF17677"/>
    </source>
</evidence>
<proteinExistence type="predicted"/>
<reference evidence="3" key="1">
    <citation type="submission" date="2022-11" db="UniProtKB">
        <authorList>
            <consortium name="WormBaseParasite"/>
        </authorList>
    </citation>
    <scope>IDENTIFICATION</scope>
</reference>
<accession>A0A914E0F3</accession>
<dbReference type="GO" id="GO:0003824">
    <property type="term" value="F:catalytic activity"/>
    <property type="evidence" value="ECO:0007669"/>
    <property type="project" value="InterPro"/>
</dbReference>